<dbReference type="InterPro" id="IPR013783">
    <property type="entry name" value="Ig-like_fold"/>
</dbReference>
<organism evidence="3 4">
    <name type="scientific">Dietzia psychralcaliphila</name>
    <dbReference type="NCBI Taxonomy" id="139021"/>
    <lineage>
        <taxon>Bacteria</taxon>
        <taxon>Bacillati</taxon>
        <taxon>Actinomycetota</taxon>
        <taxon>Actinomycetes</taxon>
        <taxon>Mycobacteriales</taxon>
        <taxon>Dietziaceae</taxon>
        <taxon>Dietzia</taxon>
    </lineage>
</organism>
<proteinExistence type="predicted"/>
<evidence type="ECO:0000313" key="4">
    <source>
        <dbReference type="Proteomes" id="UP000244903"/>
    </source>
</evidence>
<feature type="domain" description="Bacterial Ig-like" evidence="2">
    <location>
        <begin position="50"/>
        <end position="131"/>
    </location>
</feature>
<dbReference type="GO" id="GO:0005975">
    <property type="term" value="P:carbohydrate metabolic process"/>
    <property type="evidence" value="ECO:0007669"/>
    <property type="project" value="UniProtKB-ARBA"/>
</dbReference>
<dbReference type="RefSeq" id="WP_159110240.1">
    <property type="nucleotide sequence ID" value="NZ_CP015453.1"/>
</dbReference>
<dbReference type="AlphaFoldDB" id="A0AAD0JRX4"/>
<reference evidence="3 4" key="1">
    <citation type="submission" date="2016-04" db="EMBL/GenBank/DDBJ databases">
        <title>Complete genome sequence of the haloalkaliphilic hydrocarbon-degrading bacterium Dietzia psychralcaliphila ILA-1T, isolated from a drain of a fish product-processing plant.</title>
        <authorList>
            <person name="Zhao J."/>
            <person name="Hu B."/>
            <person name="Geng S."/>
            <person name="Nie Y."/>
            <person name="Tang Y."/>
        </authorList>
    </citation>
    <scope>NUCLEOTIDE SEQUENCE [LARGE SCALE GENOMIC DNA]</scope>
    <source>
        <strain evidence="3 4">ILA-1</strain>
    </source>
</reference>
<feature type="region of interest" description="Disordered" evidence="1">
    <location>
        <begin position="323"/>
        <end position="365"/>
    </location>
</feature>
<accession>A0AAD0JRX4</accession>
<gene>
    <name evidence="3" type="ORF">A6048_03375</name>
</gene>
<feature type="domain" description="Bacterial Ig-like" evidence="2">
    <location>
        <begin position="144"/>
        <end position="225"/>
    </location>
</feature>
<name>A0AAD0JRX4_9ACTN</name>
<protein>
    <recommendedName>
        <fullName evidence="2">Bacterial Ig-like domain-containing protein</fullName>
    </recommendedName>
</protein>
<dbReference type="Proteomes" id="UP000244903">
    <property type="component" value="Chromosome"/>
</dbReference>
<dbReference type="Gene3D" id="2.60.40.10">
    <property type="entry name" value="Immunoglobulins"/>
    <property type="match status" value="3"/>
</dbReference>
<dbReference type="KEGG" id="dpc:A6048_03375"/>
<feature type="domain" description="Bacterial Ig-like" evidence="2">
    <location>
        <begin position="243"/>
        <end position="316"/>
    </location>
</feature>
<evidence type="ECO:0000259" key="2">
    <source>
        <dbReference type="Pfam" id="PF16640"/>
    </source>
</evidence>
<dbReference type="EMBL" id="CP015453">
    <property type="protein sequence ID" value="AWH94701.1"/>
    <property type="molecule type" value="Genomic_DNA"/>
</dbReference>
<evidence type="ECO:0000313" key="3">
    <source>
        <dbReference type="EMBL" id="AWH94701.1"/>
    </source>
</evidence>
<dbReference type="Pfam" id="PF16640">
    <property type="entry name" value="Big_3_5"/>
    <property type="match status" value="3"/>
</dbReference>
<sequence>METDYRVLCGAGSVPTGGAEFASVAGQYRGSMSLGPTITVQRMGTSVFLAQPTNPEVGQQVTLRVTTSGVPDGGQVVFNVDGQNVGNATVSANQATLPWAPSGAGAKQVRASFAQTGTHGGSVSQVREVIVSPSNVASTVTVVATGTPKVGLSTQLTASVSPAGAGGEVVFLDEGAQIGAAPVGEDGTASIDWVPSAGGERTIDANFSGRSGVAPSNGAIPVTVAAADPSDVATTTTLDPIATTPVGQQITLRAVVNAGMAGGIVSFYDGNNLIGTAPVQSDGTATLPWNPTTDGERTVRAVFSGHGVYLSSQGTRQAIITPQVVNPEPDPDPEPTDPATGSLGSLTDSLGGGAGGAGALSSLGS</sequence>
<keyword evidence="4" id="KW-1185">Reference proteome</keyword>
<feature type="compositionally biased region" description="Low complexity" evidence="1">
    <location>
        <begin position="337"/>
        <end position="349"/>
    </location>
</feature>
<dbReference type="InterPro" id="IPR032109">
    <property type="entry name" value="Big_3_5"/>
</dbReference>
<evidence type="ECO:0000256" key="1">
    <source>
        <dbReference type="SAM" id="MobiDB-lite"/>
    </source>
</evidence>